<comment type="caution">
    <text evidence="2">The sequence shown here is derived from an EMBL/GenBank/DDBJ whole genome shotgun (WGS) entry which is preliminary data.</text>
</comment>
<dbReference type="PANTHER" id="PTHR47332">
    <property type="entry name" value="SET DOMAIN-CONTAINING PROTEIN 5"/>
    <property type="match status" value="1"/>
</dbReference>
<keyword evidence="1" id="KW-0732">Signal</keyword>
<dbReference type="EMBL" id="SKBQ01000005">
    <property type="protein sequence ID" value="TPX10069.1"/>
    <property type="molecule type" value="Genomic_DNA"/>
</dbReference>
<dbReference type="InParanoid" id="A0A507AYH3"/>
<protein>
    <submittedName>
        <fullName evidence="2">Uncharacterized protein</fullName>
    </submittedName>
</protein>
<evidence type="ECO:0000313" key="2">
    <source>
        <dbReference type="EMBL" id="TPX10069.1"/>
    </source>
</evidence>
<dbReference type="RefSeq" id="XP_030991780.1">
    <property type="nucleotide sequence ID" value="XM_031135326.1"/>
</dbReference>
<keyword evidence="3" id="KW-1185">Reference proteome</keyword>
<reference evidence="2 3" key="1">
    <citation type="submission" date="2019-06" db="EMBL/GenBank/DDBJ databases">
        <title>Draft genome sequence of the filamentous fungus Phialemoniopsis curvata isolated from diesel fuel.</title>
        <authorList>
            <person name="Varaljay V.A."/>
            <person name="Lyon W.J."/>
            <person name="Crouch A.L."/>
            <person name="Drake C.E."/>
            <person name="Hollomon J.M."/>
            <person name="Nadeau L.J."/>
            <person name="Nunn H.S."/>
            <person name="Stevenson B.S."/>
            <person name="Bojanowski C.L."/>
            <person name="Crookes-Goodson W.J."/>
        </authorList>
    </citation>
    <scope>NUCLEOTIDE SEQUENCE [LARGE SCALE GENOMIC DNA]</scope>
    <source>
        <strain evidence="2 3">D216</strain>
    </source>
</reference>
<dbReference type="STRING" id="1093900.A0A507AYH3"/>
<dbReference type="GeneID" id="41968713"/>
<feature type="chain" id="PRO_5021229779" evidence="1">
    <location>
        <begin position="22"/>
        <end position="311"/>
    </location>
</feature>
<proteinExistence type="predicted"/>
<evidence type="ECO:0000313" key="3">
    <source>
        <dbReference type="Proteomes" id="UP000319257"/>
    </source>
</evidence>
<dbReference type="OrthoDB" id="1028014at2759"/>
<accession>A0A507AYH3</accession>
<gene>
    <name evidence="2" type="ORF">E0L32_001266</name>
</gene>
<feature type="signal peptide" evidence="1">
    <location>
        <begin position="1"/>
        <end position="21"/>
    </location>
</feature>
<evidence type="ECO:0000256" key="1">
    <source>
        <dbReference type="SAM" id="SignalP"/>
    </source>
</evidence>
<sequence>MWHILSLFVCALVADAALSEAWSGHEDRFTVAQALRFQPQVCQVADLVTNRTTADSHVTQRSARARSFRKGRCYPFSHEKFCTYTNRHFKQGEDVSIITTEERFHELSRLSVFQDDIESINEQPWLRDTKRFKDVQIPGKGIGLIATQPIRTGHQVLSRSPAVMLDGRAVRTANRAGLASLLQHAAADLPEPHRSEFFKLSKHDHVSNPGEDSYDIFATNAFRTTIPDQGWEFHSIFTEAESDARITSIHQLWKELDDYSPESTASPDKAELLIQLVELEGAMGRMHEAYYRAALEWNGVGEAVKAIRVYV</sequence>
<organism evidence="2 3">
    <name type="scientific">Thyridium curvatum</name>
    <dbReference type="NCBI Taxonomy" id="1093900"/>
    <lineage>
        <taxon>Eukaryota</taxon>
        <taxon>Fungi</taxon>
        <taxon>Dikarya</taxon>
        <taxon>Ascomycota</taxon>
        <taxon>Pezizomycotina</taxon>
        <taxon>Sordariomycetes</taxon>
        <taxon>Sordariomycetidae</taxon>
        <taxon>Thyridiales</taxon>
        <taxon>Thyridiaceae</taxon>
        <taxon>Thyridium</taxon>
    </lineage>
</organism>
<dbReference type="PANTHER" id="PTHR47332:SF6">
    <property type="entry name" value="SET DOMAIN-CONTAINING PROTEIN"/>
    <property type="match status" value="1"/>
</dbReference>
<dbReference type="AlphaFoldDB" id="A0A507AYH3"/>
<name>A0A507AYH3_9PEZI</name>
<dbReference type="InterPro" id="IPR053185">
    <property type="entry name" value="SET_domain_protein"/>
</dbReference>
<dbReference type="Proteomes" id="UP000319257">
    <property type="component" value="Unassembled WGS sequence"/>
</dbReference>